<dbReference type="Pfam" id="PF13353">
    <property type="entry name" value="Fer4_12"/>
    <property type="match status" value="1"/>
</dbReference>
<dbReference type="SFLD" id="SFLDG01066">
    <property type="entry name" value="organic_radical-activating_enz"/>
    <property type="match status" value="1"/>
</dbReference>
<keyword evidence="7" id="KW-0560">Oxidoreductase</keyword>
<evidence type="ECO:0000256" key="5">
    <source>
        <dbReference type="ARBA" id="ARBA00023004"/>
    </source>
</evidence>
<keyword evidence="6" id="KW-0411">Iron-sulfur</keyword>
<dbReference type="EMBL" id="FUXA01000004">
    <property type="protein sequence ID" value="SJZ44642.1"/>
    <property type="molecule type" value="Genomic_DNA"/>
</dbReference>
<evidence type="ECO:0000256" key="7">
    <source>
        <dbReference type="PIRNR" id="PIRNR000368"/>
    </source>
</evidence>
<keyword evidence="4" id="KW-0479">Metal-binding</keyword>
<dbReference type="AlphaFoldDB" id="A0A1T4KQG5"/>
<evidence type="ECO:0000256" key="4">
    <source>
        <dbReference type="ARBA" id="ARBA00022723"/>
    </source>
</evidence>
<dbReference type="NCBIfam" id="TIGR02491">
    <property type="entry name" value="NrdG"/>
    <property type="match status" value="1"/>
</dbReference>
<keyword evidence="3" id="KW-0949">S-adenosyl-L-methionine</keyword>
<dbReference type="GO" id="GO:0043365">
    <property type="term" value="F:[formate-C-acetyltransferase]-activating enzyme activity"/>
    <property type="evidence" value="ECO:0007669"/>
    <property type="project" value="InterPro"/>
</dbReference>
<dbReference type="GO" id="GO:0051539">
    <property type="term" value="F:4 iron, 4 sulfur cluster binding"/>
    <property type="evidence" value="ECO:0007669"/>
    <property type="project" value="UniProtKB-KW"/>
</dbReference>
<dbReference type="SFLD" id="SFLDS00029">
    <property type="entry name" value="Radical_SAM"/>
    <property type="match status" value="1"/>
</dbReference>
<dbReference type="RefSeq" id="WP_078786179.1">
    <property type="nucleotide sequence ID" value="NZ_CAJOJK010000020.1"/>
</dbReference>
<dbReference type="SFLD" id="SFLDG01063">
    <property type="entry name" value="activating_enzymes__group_1"/>
    <property type="match status" value="1"/>
</dbReference>
<evidence type="ECO:0000256" key="3">
    <source>
        <dbReference type="ARBA" id="ARBA00022691"/>
    </source>
</evidence>
<dbReference type="InterPro" id="IPR058240">
    <property type="entry name" value="rSAM_sf"/>
</dbReference>
<keyword evidence="5" id="KW-0408">Iron</keyword>
<comment type="similarity">
    <text evidence="7">Belongs to the organic radical-activating enzymes family.</text>
</comment>
<dbReference type="PIRSF" id="PIRSF000368">
    <property type="entry name" value="NrdG"/>
    <property type="match status" value="1"/>
</dbReference>
<comment type="cofactor">
    <cofactor evidence="1">
        <name>[4Fe-4S] cluster</name>
        <dbReference type="ChEBI" id="CHEBI:49883"/>
    </cofactor>
</comment>
<dbReference type="PANTHER" id="PTHR30352:SF2">
    <property type="entry name" value="ANAEROBIC RIBONUCLEOSIDE-TRIPHOSPHATE REDUCTASE-ACTIVATING PROTEIN"/>
    <property type="match status" value="1"/>
</dbReference>
<accession>A0A1T4KQG5</accession>
<organism evidence="8 9">
    <name type="scientific">Eubacterium ruminantium</name>
    <dbReference type="NCBI Taxonomy" id="42322"/>
    <lineage>
        <taxon>Bacteria</taxon>
        <taxon>Bacillati</taxon>
        <taxon>Bacillota</taxon>
        <taxon>Clostridia</taxon>
        <taxon>Eubacteriales</taxon>
        <taxon>Eubacteriaceae</taxon>
        <taxon>Eubacterium</taxon>
    </lineage>
</organism>
<sequence>MNCCGIYYCDTANGVGIRTSLYVSGCTHHCKGCFNEDTWDFNFGKLFTEEIANEIINSLKKPYIQGITILGGEPWEISNQKVLRPFIERCRKECPDKTIWTYSGYLFEELIDPDNKRCHSEDTLPMLQLTDVLVDGEFILERKNLRLRFRGSDNQRIINVPESLAKGEVVLSEYMEGRI</sequence>
<evidence type="ECO:0000256" key="2">
    <source>
        <dbReference type="ARBA" id="ARBA00022485"/>
    </source>
</evidence>
<comment type="function">
    <text evidence="7">Activation of anaerobic ribonucleoside-triphosphate reductase under anaerobic conditions by generation of an organic free radical, using S-adenosylmethionine and reduced flavodoxin as cosubstrates to produce 5'-deoxy-adenosine.</text>
</comment>
<dbReference type="Gene3D" id="3.20.20.70">
    <property type="entry name" value="Aldolase class I"/>
    <property type="match status" value="1"/>
</dbReference>
<evidence type="ECO:0000256" key="6">
    <source>
        <dbReference type="ARBA" id="ARBA00023014"/>
    </source>
</evidence>
<keyword evidence="9" id="KW-1185">Reference proteome</keyword>
<evidence type="ECO:0000256" key="1">
    <source>
        <dbReference type="ARBA" id="ARBA00001966"/>
    </source>
</evidence>
<proteinExistence type="inferred from homology"/>
<dbReference type="InterPro" id="IPR034457">
    <property type="entry name" value="Organic_radical-activating"/>
</dbReference>
<gene>
    <name evidence="8" type="ORF">SAMN02745110_00515</name>
</gene>
<dbReference type="InterPro" id="IPR013785">
    <property type="entry name" value="Aldolase_TIM"/>
</dbReference>
<dbReference type="GO" id="GO:0004748">
    <property type="term" value="F:ribonucleoside-diphosphate reductase activity, thioredoxin disulfide as acceptor"/>
    <property type="evidence" value="ECO:0007669"/>
    <property type="project" value="TreeGrafter"/>
</dbReference>
<dbReference type="EC" id="1.97.1.-" evidence="7"/>
<dbReference type="InterPro" id="IPR007197">
    <property type="entry name" value="rSAM"/>
</dbReference>
<name>A0A1T4KQG5_9FIRM</name>
<dbReference type="InterPro" id="IPR012837">
    <property type="entry name" value="NrdG"/>
</dbReference>
<reference evidence="8 9" key="1">
    <citation type="submission" date="2017-02" db="EMBL/GenBank/DDBJ databases">
        <authorList>
            <person name="Peterson S.W."/>
        </authorList>
    </citation>
    <scope>NUCLEOTIDE SEQUENCE [LARGE SCALE GENOMIC DNA]</scope>
    <source>
        <strain evidence="8 9">ATCC 17233</strain>
    </source>
</reference>
<dbReference type="GO" id="GO:0046872">
    <property type="term" value="F:metal ion binding"/>
    <property type="evidence" value="ECO:0007669"/>
    <property type="project" value="UniProtKB-KW"/>
</dbReference>
<dbReference type="PANTHER" id="PTHR30352">
    <property type="entry name" value="PYRUVATE FORMATE-LYASE-ACTIVATING ENZYME"/>
    <property type="match status" value="1"/>
</dbReference>
<protein>
    <recommendedName>
        <fullName evidence="7">Anaerobic ribonucleoside-triphosphate reductase-activating protein</fullName>
        <ecNumber evidence="7">1.97.1.-</ecNumber>
    </recommendedName>
</protein>
<evidence type="ECO:0000313" key="8">
    <source>
        <dbReference type="EMBL" id="SJZ44642.1"/>
    </source>
</evidence>
<evidence type="ECO:0000313" key="9">
    <source>
        <dbReference type="Proteomes" id="UP000189857"/>
    </source>
</evidence>
<keyword evidence="2" id="KW-0004">4Fe-4S</keyword>
<dbReference type="OrthoDB" id="9782387at2"/>
<dbReference type="Proteomes" id="UP000189857">
    <property type="component" value="Unassembled WGS sequence"/>
</dbReference>
<dbReference type="SFLD" id="SFLDF00299">
    <property type="entry name" value="anaerobic_ribonucleoside-triph"/>
    <property type="match status" value="1"/>
</dbReference>
<dbReference type="SUPFAM" id="SSF102114">
    <property type="entry name" value="Radical SAM enzymes"/>
    <property type="match status" value="1"/>
</dbReference>